<evidence type="ECO:0000313" key="1">
    <source>
        <dbReference type="EMBL" id="MFC3615672.1"/>
    </source>
</evidence>
<dbReference type="InterPro" id="IPR029068">
    <property type="entry name" value="Glyas_Bleomycin-R_OHBP_Dase"/>
</dbReference>
<sequence length="125" mass="14180">MTTGRITANLPSRDFDQTEGFYARLGFKKTYRDDGWMILVRDGMQVEFFPHPELDHRSSWFSACLRLPDIAPVLDAWSSLDLPRDPAAIPRITDIMPARGPVPAMFAMIDPDGSLWRVIEEKADA</sequence>
<proteinExistence type="predicted"/>
<dbReference type="RefSeq" id="WP_386736940.1">
    <property type="nucleotide sequence ID" value="NZ_JBHRXI010000017.1"/>
</dbReference>
<dbReference type="CDD" id="cd08350">
    <property type="entry name" value="BLMT_like"/>
    <property type="match status" value="1"/>
</dbReference>
<dbReference type="Gene3D" id="3.10.180.10">
    <property type="entry name" value="2,3-Dihydroxybiphenyl 1,2-Dioxygenase, domain 1"/>
    <property type="match status" value="1"/>
</dbReference>
<reference evidence="2" key="1">
    <citation type="journal article" date="2019" name="Int. J. Syst. Evol. Microbiol.">
        <title>The Global Catalogue of Microorganisms (GCM) 10K type strain sequencing project: providing services to taxonomists for standard genome sequencing and annotation.</title>
        <authorList>
            <consortium name="The Broad Institute Genomics Platform"/>
            <consortium name="The Broad Institute Genome Sequencing Center for Infectious Disease"/>
            <person name="Wu L."/>
            <person name="Ma J."/>
        </authorList>
    </citation>
    <scope>NUCLEOTIDE SEQUENCE [LARGE SCALE GENOMIC DNA]</scope>
    <source>
        <strain evidence="2">KCTC 42911</strain>
    </source>
</reference>
<dbReference type="SUPFAM" id="SSF54593">
    <property type="entry name" value="Glyoxalase/Bleomycin resistance protein/Dihydroxybiphenyl dioxygenase"/>
    <property type="match status" value="1"/>
</dbReference>
<protein>
    <submittedName>
        <fullName evidence="1">Bleomycin resistance protein</fullName>
    </submittedName>
</protein>
<gene>
    <name evidence="1" type="ORF">ACFORG_18105</name>
</gene>
<evidence type="ECO:0000313" key="2">
    <source>
        <dbReference type="Proteomes" id="UP001595629"/>
    </source>
</evidence>
<comment type="caution">
    <text evidence="1">The sequence shown here is derived from an EMBL/GenBank/DDBJ whole genome shotgun (WGS) entry which is preliminary data.</text>
</comment>
<keyword evidence="2" id="KW-1185">Reference proteome</keyword>
<dbReference type="EMBL" id="JBHRXI010000017">
    <property type="protein sequence ID" value="MFC3615672.1"/>
    <property type="molecule type" value="Genomic_DNA"/>
</dbReference>
<dbReference type="Proteomes" id="UP001595629">
    <property type="component" value="Unassembled WGS sequence"/>
</dbReference>
<accession>A0ABV7TJ56</accession>
<organism evidence="1 2">
    <name type="scientific">Lutimaribacter marinistellae</name>
    <dbReference type="NCBI Taxonomy" id="1820329"/>
    <lineage>
        <taxon>Bacteria</taxon>
        <taxon>Pseudomonadati</taxon>
        <taxon>Pseudomonadota</taxon>
        <taxon>Alphaproteobacteria</taxon>
        <taxon>Rhodobacterales</taxon>
        <taxon>Roseobacteraceae</taxon>
        <taxon>Lutimaribacter</taxon>
    </lineage>
</organism>
<name>A0ABV7TJ56_9RHOB</name>